<name>A0A097ATE9_THEKI</name>
<dbReference type="InterPro" id="IPR050695">
    <property type="entry name" value="N-acetylmuramoyl_amidase_3"/>
</dbReference>
<dbReference type="CDD" id="cd02696">
    <property type="entry name" value="MurNAc-LAA"/>
    <property type="match status" value="1"/>
</dbReference>
<reference evidence="5" key="1">
    <citation type="journal article" date="2015" name="Genome Announc.">
        <title>Whole-Genome Sequences of 80 Environmental and Clinical Isolates of Burkholderia pseudomallei.</title>
        <authorList>
            <person name="Johnson S.L."/>
            <person name="Baker A.L."/>
            <person name="Chain P.S."/>
            <person name="Currie B.J."/>
            <person name="Daligault H.E."/>
            <person name="Davenport K.W."/>
            <person name="Davis C.B."/>
            <person name="Inglis T.J."/>
            <person name="Kaestli M."/>
            <person name="Koren S."/>
            <person name="Mayo M."/>
            <person name="Merritt A.J."/>
            <person name="Price E.P."/>
            <person name="Sarovich D.S."/>
            <person name="Warner J."/>
            <person name="Rosovitz M.J."/>
        </authorList>
    </citation>
    <scope>NUCLEOTIDE SEQUENCE [LARGE SCALE GENOMIC DNA]</scope>
    <source>
        <strain evidence="5">DSM 2030</strain>
    </source>
</reference>
<dbReference type="SUPFAM" id="SSF53187">
    <property type="entry name" value="Zn-dependent exopeptidases"/>
    <property type="match status" value="1"/>
</dbReference>
<dbReference type="InterPro" id="IPR002508">
    <property type="entry name" value="MurNAc-LAA_cat"/>
</dbReference>
<dbReference type="EC" id="3.5.1.28" evidence="4"/>
<dbReference type="AlphaFoldDB" id="A0A097ATE9"/>
<dbReference type="GO" id="GO:0008745">
    <property type="term" value="F:N-acetylmuramoyl-L-alanine amidase activity"/>
    <property type="evidence" value="ECO:0007669"/>
    <property type="project" value="UniProtKB-EC"/>
</dbReference>
<dbReference type="NCBIfam" id="TIGR02883">
    <property type="entry name" value="spore_cwlD"/>
    <property type="match status" value="1"/>
</dbReference>
<dbReference type="KEGG" id="tki:TKV_c19420"/>
<dbReference type="PANTHER" id="PTHR30404:SF0">
    <property type="entry name" value="N-ACETYLMURAMOYL-L-ALANINE AMIDASE AMIC"/>
    <property type="match status" value="1"/>
</dbReference>
<feature type="transmembrane region" description="Helical" evidence="2">
    <location>
        <begin position="6"/>
        <end position="22"/>
    </location>
</feature>
<keyword evidence="2" id="KW-0472">Membrane</keyword>
<dbReference type="PANTHER" id="PTHR30404">
    <property type="entry name" value="N-ACETYLMURAMOYL-L-ALANINE AMIDASE"/>
    <property type="match status" value="1"/>
</dbReference>
<dbReference type="STRING" id="2325.TKV_c19420"/>
<keyword evidence="2" id="KW-1133">Transmembrane helix</keyword>
<proteinExistence type="predicted"/>
<dbReference type="Pfam" id="PF01520">
    <property type="entry name" value="Amidase_3"/>
    <property type="match status" value="1"/>
</dbReference>
<dbReference type="Gene3D" id="3.40.630.40">
    <property type="entry name" value="Zn-dependent exopeptidases"/>
    <property type="match status" value="1"/>
</dbReference>
<evidence type="ECO:0000259" key="3">
    <source>
        <dbReference type="SMART" id="SM00646"/>
    </source>
</evidence>
<protein>
    <submittedName>
        <fullName evidence="4">Germination-specific N-acetylmuramoyl-L-alanine amidase CwlD</fullName>
        <ecNumber evidence="4">3.5.1.28</ecNumber>
    </submittedName>
</protein>
<dbReference type="GO" id="GO:0030288">
    <property type="term" value="C:outer membrane-bounded periplasmic space"/>
    <property type="evidence" value="ECO:0007669"/>
    <property type="project" value="TreeGrafter"/>
</dbReference>
<dbReference type="GO" id="GO:0009253">
    <property type="term" value="P:peptidoglycan catabolic process"/>
    <property type="evidence" value="ECO:0007669"/>
    <property type="project" value="InterPro"/>
</dbReference>
<dbReference type="OrthoDB" id="9772024at2"/>
<feature type="domain" description="MurNAc-LAA" evidence="3">
    <location>
        <begin position="105"/>
        <end position="217"/>
    </location>
</feature>
<organism evidence="4 5">
    <name type="scientific">Thermoanaerobacter kivui</name>
    <name type="common">Acetogenium kivui</name>
    <dbReference type="NCBI Taxonomy" id="2325"/>
    <lineage>
        <taxon>Bacteria</taxon>
        <taxon>Bacillati</taxon>
        <taxon>Bacillota</taxon>
        <taxon>Clostridia</taxon>
        <taxon>Thermoanaerobacterales</taxon>
        <taxon>Thermoanaerobacteraceae</taxon>
        <taxon>Thermoanaerobacter</taxon>
    </lineage>
</organism>
<keyword evidence="5" id="KW-1185">Reference proteome</keyword>
<evidence type="ECO:0000256" key="2">
    <source>
        <dbReference type="SAM" id="Phobius"/>
    </source>
</evidence>
<evidence type="ECO:0000256" key="1">
    <source>
        <dbReference type="ARBA" id="ARBA00022801"/>
    </source>
</evidence>
<dbReference type="InterPro" id="IPR014234">
    <property type="entry name" value="Spore_CwlD"/>
</dbReference>
<dbReference type="HOGENOM" id="CLU_014322_7_0_9"/>
<dbReference type="EMBL" id="CP009170">
    <property type="protein sequence ID" value="AIS53088.1"/>
    <property type="molecule type" value="Genomic_DNA"/>
</dbReference>
<gene>
    <name evidence="4" type="primary">cwlD</name>
    <name evidence="4" type="ORF">TKV_c19420</name>
</gene>
<keyword evidence="2" id="KW-0812">Transmembrane</keyword>
<dbReference type="SMART" id="SM00646">
    <property type="entry name" value="Ami_3"/>
    <property type="match status" value="1"/>
</dbReference>
<keyword evidence="1 4" id="KW-0378">Hydrolase</keyword>
<dbReference type="Proteomes" id="UP000029669">
    <property type="component" value="Chromosome"/>
</dbReference>
<dbReference type="eggNOG" id="COG0860">
    <property type="taxonomic scope" value="Bacteria"/>
</dbReference>
<evidence type="ECO:0000313" key="4">
    <source>
        <dbReference type="EMBL" id="AIS53088.1"/>
    </source>
</evidence>
<evidence type="ECO:0000313" key="5">
    <source>
        <dbReference type="Proteomes" id="UP000029669"/>
    </source>
</evidence>
<sequence>MRLTRWAVFLMIVGLIIALYNAKERYIPAFKFVPIMNKVIVIDAGHGGHDPGKPGKYGKDEDELNLEIAQKLKELIEESGGLVIMTREDDTLSDASLSKDLKNRVVKANEAMGDILISIHLNSFSQSKYKGAQVFYQNNSEKGKLLAELIQQELRNTLDPSNDRMAKSSNSYYILRNAKMPAVIVECGFMSNPEEERLLNDEKYQYKIAWAIYKGIIHYFKQVSE</sequence>
<accession>A0A097ATE9</accession>
<dbReference type="RefSeq" id="WP_049685725.1">
    <property type="nucleotide sequence ID" value="NZ_CP009170.1"/>
</dbReference>